<dbReference type="EMBL" id="LN879430">
    <property type="protein sequence ID" value="CUH92231.1"/>
    <property type="molecule type" value="Genomic_DNA"/>
</dbReference>
<dbReference type="SUPFAM" id="SSF55729">
    <property type="entry name" value="Acyl-CoA N-acyltransferases (Nat)"/>
    <property type="match status" value="1"/>
</dbReference>
<dbReference type="PANTHER" id="PTHR43792">
    <property type="entry name" value="GNAT FAMILY, PUTATIVE (AFU_ORTHOLOGUE AFUA_3G00765)-RELATED-RELATED"/>
    <property type="match status" value="1"/>
</dbReference>
<evidence type="ECO:0000259" key="1">
    <source>
        <dbReference type="PROSITE" id="PS51186"/>
    </source>
</evidence>
<dbReference type="InterPro" id="IPR016181">
    <property type="entry name" value="Acyl_CoA_acyltransferase"/>
</dbReference>
<keyword evidence="3" id="KW-1185">Reference proteome</keyword>
<gene>
    <name evidence="2" type="ORF">SD1D_0683</name>
</gene>
<dbReference type="PANTHER" id="PTHR43792:SF1">
    <property type="entry name" value="N-ACETYLTRANSFERASE DOMAIN-CONTAINING PROTEIN"/>
    <property type="match status" value="1"/>
</dbReference>
<protein>
    <recommendedName>
        <fullName evidence="1">N-acetyltransferase domain-containing protein</fullName>
    </recommendedName>
</protein>
<dbReference type="OrthoDB" id="9785602at2"/>
<feature type="domain" description="N-acetyltransferase" evidence="1">
    <location>
        <begin position="14"/>
        <end position="180"/>
    </location>
</feature>
<accession>A0A0K8J3M8</accession>
<dbReference type="InterPro" id="IPR051531">
    <property type="entry name" value="N-acetyltransferase"/>
</dbReference>
<dbReference type="KEGG" id="hsd:SD1D_0683"/>
<evidence type="ECO:0000313" key="3">
    <source>
        <dbReference type="Proteomes" id="UP000196053"/>
    </source>
</evidence>
<name>A0A0K8J3M8_9FIRM</name>
<dbReference type="PROSITE" id="PS51186">
    <property type="entry name" value="GNAT"/>
    <property type="match status" value="1"/>
</dbReference>
<dbReference type="GO" id="GO:0016747">
    <property type="term" value="F:acyltransferase activity, transferring groups other than amino-acyl groups"/>
    <property type="evidence" value="ECO:0007669"/>
    <property type="project" value="InterPro"/>
</dbReference>
<dbReference type="RefSeq" id="WP_058257616.1">
    <property type="nucleotide sequence ID" value="NZ_DUPS01000061.1"/>
</dbReference>
<sequence>MEHKGTVTIETKRLLLRRFKESDIPAAYNNWMNDDKVTEFLRWSTHKSIDDTRKVIKDWIDLYKNKDFYQWAIVLKEIDQPIGTISVVNMNDRLDIVHIGYCIGSKWWNRGITSEAFLSIIPFLFYDVKVNRIESQHDPNNIASGKVMLKCGLKYEGILRQADFNNKGIVDAVMYSLLASEYYNQFKK</sequence>
<proteinExistence type="predicted"/>
<evidence type="ECO:0000313" key="2">
    <source>
        <dbReference type="EMBL" id="CUH92231.1"/>
    </source>
</evidence>
<dbReference type="InterPro" id="IPR000182">
    <property type="entry name" value="GNAT_dom"/>
</dbReference>
<dbReference type="Gene3D" id="3.40.630.30">
    <property type="match status" value="1"/>
</dbReference>
<organism evidence="2 3">
    <name type="scientific">Herbinix luporum</name>
    <dbReference type="NCBI Taxonomy" id="1679721"/>
    <lineage>
        <taxon>Bacteria</taxon>
        <taxon>Bacillati</taxon>
        <taxon>Bacillota</taxon>
        <taxon>Clostridia</taxon>
        <taxon>Lachnospirales</taxon>
        <taxon>Lachnospiraceae</taxon>
        <taxon>Herbinix</taxon>
    </lineage>
</organism>
<dbReference type="Pfam" id="PF13302">
    <property type="entry name" value="Acetyltransf_3"/>
    <property type="match status" value="1"/>
</dbReference>
<dbReference type="AlphaFoldDB" id="A0A0K8J3M8"/>
<dbReference type="Proteomes" id="UP000196053">
    <property type="component" value="Chromosome I"/>
</dbReference>
<reference evidence="3" key="1">
    <citation type="submission" date="2015-09" db="EMBL/GenBank/DDBJ databases">
        <authorList>
            <person name="Wibberg D."/>
        </authorList>
    </citation>
    <scope>NUCLEOTIDE SEQUENCE [LARGE SCALE GENOMIC DNA]</scope>
    <source>
        <strain evidence="3">SD1D</strain>
    </source>
</reference>